<keyword evidence="2" id="KW-1185">Reference proteome</keyword>
<dbReference type="KEGG" id="ckw:CKALI_09400"/>
<dbReference type="EMBL" id="CP046452">
    <property type="protein sequence ID" value="QGU02735.1"/>
    <property type="molecule type" value="Genomic_DNA"/>
</dbReference>
<dbReference type="Proteomes" id="UP000427071">
    <property type="component" value="Chromosome"/>
</dbReference>
<organism evidence="1 2">
    <name type="scientific">Corynebacterium kalinowskii</name>
    <dbReference type="NCBI Taxonomy" id="2675216"/>
    <lineage>
        <taxon>Bacteria</taxon>
        <taxon>Bacillati</taxon>
        <taxon>Actinomycetota</taxon>
        <taxon>Actinomycetes</taxon>
        <taxon>Mycobacteriales</taxon>
        <taxon>Corynebacteriaceae</taxon>
        <taxon>Corynebacterium</taxon>
    </lineage>
</organism>
<evidence type="ECO:0000313" key="1">
    <source>
        <dbReference type="EMBL" id="QGU02735.1"/>
    </source>
</evidence>
<dbReference type="AlphaFoldDB" id="A0A6B8VUU1"/>
<dbReference type="PIRSF" id="PIRSF017349">
    <property type="entry name" value="UCP017349"/>
    <property type="match status" value="1"/>
</dbReference>
<name>A0A6B8VUU1_9CORY</name>
<accession>A0A6B8VUU1</accession>
<gene>
    <name evidence="1" type="ORF">CKALI_09400</name>
</gene>
<proteinExistence type="predicted"/>
<evidence type="ECO:0000313" key="2">
    <source>
        <dbReference type="Proteomes" id="UP000427071"/>
    </source>
</evidence>
<reference evidence="2" key="1">
    <citation type="submission" date="2019-11" db="EMBL/GenBank/DDBJ databases">
        <title>Complete genome sequence of Corynebacterium kalinowskii 1959, a novel Corynebacterium species isolated from soil of a small paddock in Vilsendorf, Germany.</title>
        <authorList>
            <person name="Schaffert L."/>
            <person name="Ruwe M."/>
            <person name="Milse J."/>
            <person name="Hanuschka K."/>
            <person name="Ortseifen V."/>
            <person name="Droste J."/>
            <person name="Brandt D."/>
            <person name="Schlueter L."/>
            <person name="Kutter Y."/>
            <person name="Vinke S."/>
            <person name="Viehoefer P."/>
            <person name="Jacob L."/>
            <person name="Luebke N.-C."/>
            <person name="Schulte-Berndt E."/>
            <person name="Hain C."/>
            <person name="Linder M."/>
            <person name="Schmidt P."/>
            <person name="Wollenschlaeger L."/>
            <person name="Luttermann T."/>
            <person name="Thieme E."/>
            <person name="Hassa J."/>
            <person name="Haak M."/>
            <person name="Wittchen M."/>
            <person name="Mentz A."/>
            <person name="Persicke M."/>
            <person name="Busche T."/>
            <person name="Ruckert C."/>
        </authorList>
    </citation>
    <scope>NUCLEOTIDE SEQUENCE [LARGE SCALE GENOMIC DNA]</scope>
    <source>
        <strain evidence="2">1959</strain>
    </source>
</reference>
<dbReference type="Pfam" id="PF11349">
    <property type="entry name" value="DUF3151"/>
    <property type="match status" value="1"/>
</dbReference>
<sequence length="117" mass="12858">MQLTPPPVHVPAFDSTDPYECPENPEAWAILAEQATDPLARYAFARTGYHRGLDLLRGNGWKGYGPVPWSHEPNQGVLKAIAQLALAARGIGEHKEYDRCRALLSDCDNSMTEALLG</sequence>
<dbReference type="RefSeq" id="WP_156193087.1">
    <property type="nucleotide sequence ID" value="NZ_CP046452.1"/>
</dbReference>
<dbReference type="InterPro" id="IPR014487">
    <property type="entry name" value="DUF3151"/>
</dbReference>
<evidence type="ECO:0008006" key="3">
    <source>
        <dbReference type="Google" id="ProtNLM"/>
    </source>
</evidence>
<protein>
    <recommendedName>
        <fullName evidence="3">DUF3151 domain-containing protein</fullName>
    </recommendedName>
</protein>